<protein>
    <submittedName>
        <fullName evidence="1">Uncharacterized protein</fullName>
    </submittedName>
</protein>
<reference evidence="1" key="1">
    <citation type="submission" date="2024-09" db="EMBL/GenBank/DDBJ databases">
        <title>Black Yeasts Isolated from many extreme environments.</title>
        <authorList>
            <person name="Coleine C."/>
            <person name="Stajich J.E."/>
            <person name="Selbmann L."/>
        </authorList>
    </citation>
    <scope>NUCLEOTIDE SEQUENCE</scope>
    <source>
        <strain evidence="1">CCFEE 5737</strain>
    </source>
</reference>
<proteinExistence type="predicted"/>
<accession>A0ACC3DCV5</accession>
<dbReference type="Proteomes" id="UP001186974">
    <property type="component" value="Unassembled WGS sequence"/>
</dbReference>
<keyword evidence="2" id="KW-1185">Reference proteome</keyword>
<dbReference type="EMBL" id="JAWDJW010006352">
    <property type="protein sequence ID" value="KAK3065176.1"/>
    <property type="molecule type" value="Genomic_DNA"/>
</dbReference>
<name>A0ACC3DCV5_9PEZI</name>
<evidence type="ECO:0000313" key="2">
    <source>
        <dbReference type="Proteomes" id="UP001186974"/>
    </source>
</evidence>
<comment type="caution">
    <text evidence="1">The sequence shown here is derived from an EMBL/GenBank/DDBJ whole genome shotgun (WGS) entry which is preliminary data.</text>
</comment>
<gene>
    <name evidence="1" type="ORF">LTS18_007375</name>
</gene>
<sequence length="234" mass="26988">MSDSTAFRNIEWGSGGTFTLYPEAEPHPLGNPSAILVKENGRDTMLWQANGEPVFNIGTSECNCCVGLYFRIDETRCFIAHIKTHKEGFEAQAERWKAAFRERMAKEAVNQGWESLWSNPNVYMRSTLTVVCRCPGPMSEAIANELFERIGKPLTKRLRWKDSQIVGFVIEILANHACSPRWLRVIRRAETEKKEAHREKNAMEFEEGTSRCWKSLHVEIDTGEERKPWDFEDM</sequence>
<organism evidence="1 2">
    <name type="scientific">Coniosporium uncinatum</name>
    <dbReference type="NCBI Taxonomy" id="93489"/>
    <lineage>
        <taxon>Eukaryota</taxon>
        <taxon>Fungi</taxon>
        <taxon>Dikarya</taxon>
        <taxon>Ascomycota</taxon>
        <taxon>Pezizomycotina</taxon>
        <taxon>Dothideomycetes</taxon>
        <taxon>Dothideomycetes incertae sedis</taxon>
        <taxon>Coniosporium</taxon>
    </lineage>
</organism>
<evidence type="ECO:0000313" key="1">
    <source>
        <dbReference type="EMBL" id="KAK3065176.1"/>
    </source>
</evidence>